<dbReference type="SMART" id="SM00297">
    <property type="entry name" value="BROMO"/>
    <property type="match status" value="1"/>
</dbReference>
<dbReference type="GO" id="GO:0005634">
    <property type="term" value="C:nucleus"/>
    <property type="evidence" value="ECO:0000318"/>
    <property type="project" value="GO_Central"/>
</dbReference>
<evidence type="ECO:0000259" key="4">
    <source>
        <dbReference type="PROSITE" id="PS51525"/>
    </source>
</evidence>
<dbReference type="GO" id="GO:0042393">
    <property type="term" value="F:histone binding"/>
    <property type="evidence" value="ECO:0000318"/>
    <property type="project" value="GO_Central"/>
</dbReference>
<dbReference type="InterPro" id="IPR027353">
    <property type="entry name" value="NET_dom"/>
</dbReference>
<dbReference type="eggNOG" id="KOG1474">
    <property type="taxonomic scope" value="Eukaryota"/>
</dbReference>
<dbReference type="AlphaFoldDB" id="A2EL54"/>
<reference evidence="5" key="2">
    <citation type="journal article" date="2007" name="Science">
        <title>Draft genome sequence of the sexually transmitted pathogen Trichomonas vaginalis.</title>
        <authorList>
            <person name="Carlton J.M."/>
            <person name="Hirt R.P."/>
            <person name="Silva J.C."/>
            <person name="Delcher A.L."/>
            <person name="Schatz M."/>
            <person name="Zhao Q."/>
            <person name="Wortman J.R."/>
            <person name="Bidwell S.L."/>
            <person name="Alsmark U.C.M."/>
            <person name="Besteiro S."/>
            <person name="Sicheritz-Ponten T."/>
            <person name="Noel C.J."/>
            <person name="Dacks J.B."/>
            <person name="Foster P.G."/>
            <person name="Simillion C."/>
            <person name="Van de Peer Y."/>
            <person name="Miranda-Saavedra D."/>
            <person name="Barton G.J."/>
            <person name="Westrop G.D."/>
            <person name="Mueller S."/>
            <person name="Dessi D."/>
            <person name="Fiori P.L."/>
            <person name="Ren Q."/>
            <person name="Paulsen I."/>
            <person name="Zhang H."/>
            <person name="Bastida-Corcuera F.D."/>
            <person name="Simoes-Barbosa A."/>
            <person name="Brown M.T."/>
            <person name="Hayes R.D."/>
            <person name="Mukherjee M."/>
            <person name="Okumura C.Y."/>
            <person name="Schneider R."/>
            <person name="Smith A.J."/>
            <person name="Vanacova S."/>
            <person name="Villalvazo M."/>
            <person name="Haas B.J."/>
            <person name="Pertea M."/>
            <person name="Feldblyum T.V."/>
            <person name="Utterback T.R."/>
            <person name="Shu C.L."/>
            <person name="Osoegawa K."/>
            <person name="de Jong P.J."/>
            <person name="Hrdy I."/>
            <person name="Horvathova L."/>
            <person name="Zubacova Z."/>
            <person name="Dolezal P."/>
            <person name="Malik S.B."/>
            <person name="Logsdon J.M. Jr."/>
            <person name="Henze K."/>
            <person name="Gupta A."/>
            <person name="Wang C.C."/>
            <person name="Dunne R.L."/>
            <person name="Upcroft J.A."/>
            <person name="Upcroft P."/>
            <person name="White O."/>
            <person name="Salzberg S.L."/>
            <person name="Tang P."/>
            <person name="Chiu C.-H."/>
            <person name="Lee Y.-S."/>
            <person name="Embley T.M."/>
            <person name="Coombs G.H."/>
            <person name="Mottram J.C."/>
            <person name="Tachezy J."/>
            <person name="Fraser-Liggett C.M."/>
            <person name="Johnson P.J."/>
        </authorList>
    </citation>
    <scope>NUCLEOTIDE SEQUENCE [LARGE SCALE GENOMIC DNA]</scope>
    <source>
        <strain evidence="5">G3</strain>
    </source>
</reference>
<evidence type="ECO:0000256" key="1">
    <source>
        <dbReference type="ARBA" id="ARBA00023117"/>
    </source>
</evidence>
<dbReference type="PROSITE" id="PS00633">
    <property type="entry name" value="BROMODOMAIN_1"/>
    <property type="match status" value="1"/>
</dbReference>
<dbReference type="RefSeq" id="XP_001318830.1">
    <property type="nucleotide sequence ID" value="XM_001318795.1"/>
</dbReference>
<reference evidence="5" key="1">
    <citation type="submission" date="2006-10" db="EMBL/GenBank/DDBJ databases">
        <authorList>
            <person name="Amadeo P."/>
            <person name="Zhao Q."/>
            <person name="Wortman J."/>
            <person name="Fraser-Liggett C."/>
            <person name="Carlton J."/>
        </authorList>
    </citation>
    <scope>NUCLEOTIDE SEQUENCE</scope>
    <source>
        <strain evidence="5">G3</strain>
    </source>
</reference>
<evidence type="ECO:0000256" key="2">
    <source>
        <dbReference type="PROSITE-ProRule" id="PRU00035"/>
    </source>
</evidence>
<dbReference type="InParanoid" id="A2EL54"/>
<dbReference type="SMR" id="A2EL54"/>
<dbReference type="GO" id="GO:0006357">
    <property type="term" value="P:regulation of transcription by RNA polymerase II"/>
    <property type="evidence" value="ECO:0000318"/>
    <property type="project" value="GO_Central"/>
</dbReference>
<dbReference type="InterPro" id="IPR036427">
    <property type="entry name" value="Bromodomain-like_sf"/>
</dbReference>
<proteinExistence type="predicted"/>
<dbReference type="OrthoDB" id="21449at2759"/>
<dbReference type="VEuPathDB" id="TrichDB:TVAG_056010"/>
<feature type="domain" description="NET" evidence="4">
    <location>
        <begin position="151"/>
        <end position="233"/>
    </location>
</feature>
<dbReference type="STRING" id="5722.A2EL54"/>
<dbReference type="GO" id="GO:0000785">
    <property type="term" value="C:chromatin"/>
    <property type="evidence" value="ECO:0000318"/>
    <property type="project" value="GO_Central"/>
</dbReference>
<dbReference type="InterPro" id="IPR001487">
    <property type="entry name" value="Bromodomain"/>
</dbReference>
<accession>A2EL54</accession>
<dbReference type="Pfam" id="PF00439">
    <property type="entry name" value="Bromodomain"/>
    <property type="match status" value="1"/>
</dbReference>
<dbReference type="GO" id="GO:0006338">
    <property type="term" value="P:chromatin remodeling"/>
    <property type="evidence" value="ECO:0000318"/>
    <property type="project" value="GO_Central"/>
</dbReference>
<protein>
    <submittedName>
        <fullName evidence="5">Bromodomain containing protein</fullName>
    </submittedName>
</protein>
<evidence type="ECO:0000259" key="3">
    <source>
        <dbReference type="PROSITE" id="PS50014"/>
    </source>
</evidence>
<dbReference type="PROSITE" id="PS51525">
    <property type="entry name" value="NET"/>
    <property type="match status" value="1"/>
</dbReference>
<dbReference type="SUPFAM" id="SSF47370">
    <property type="entry name" value="Bromodomain"/>
    <property type="match status" value="1"/>
</dbReference>
<dbReference type="InterPro" id="IPR018359">
    <property type="entry name" value="Bromodomain_CS"/>
</dbReference>
<dbReference type="GO" id="GO:0003682">
    <property type="term" value="F:chromatin binding"/>
    <property type="evidence" value="ECO:0000318"/>
    <property type="project" value="GO_Central"/>
</dbReference>
<dbReference type="KEGG" id="tva:4764486"/>
<dbReference type="PROSITE" id="PS50014">
    <property type="entry name" value="BROMODOMAIN_2"/>
    <property type="match status" value="1"/>
</dbReference>
<dbReference type="EMBL" id="DS113419">
    <property type="protein sequence ID" value="EAY06607.1"/>
    <property type="molecule type" value="Genomic_DNA"/>
</dbReference>
<dbReference type="VEuPathDB" id="TrichDB:TVAGG3_0217260"/>
<sequence>MTQKNMEDSMQKRVSTILENLMNHPVTRPFHIPVPTGEDAPANYFEIIKNPIDLGTIKQKVEDKKYSSFKEFFTDVELVWKNAETYNEPGSPISVLASESRRIFLSLCRKDNLFTLSSWCNETYSLKKKLSDVIQSAPNKIKQHLNNQLNQKQNKQNNTLFTENEMVNFIKAYQMLPNEECQRDMIKIINEHQPEIDTGLQTLDVDITNFSLPTMHALRDYMKSTLEHSGLKYPE</sequence>
<gene>
    <name evidence="5" type="ORF">TVAG_056010</name>
</gene>
<keyword evidence="1 2" id="KW-0103">Bromodomain</keyword>
<name>A2EL54_TRIV3</name>
<organism evidence="5 6">
    <name type="scientific">Trichomonas vaginalis (strain ATCC PRA-98 / G3)</name>
    <dbReference type="NCBI Taxonomy" id="412133"/>
    <lineage>
        <taxon>Eukaryota</taxon>
        <taxon>Metamonada</taxon>
        <taxon>Parabasalia</taxon>
        <taxon>Trichomonadida</taxon>
        <taxon>Trichomonadidae</taxon>
        <taxon>Trichomonas</taxon>
    </lineage>
</organism>
<dbReference type="GO" id="GO:0004674">
    <property type="term" value="F:protein serine/threonine kinase activity"/>
    <property type="evidence" value="ECO:0000318"/>
    <property type="project" value="GO_Central"/>
</dbReference>
<dbReference type="CDD" id="cd04369">
    <property type="entry name" value="Bromodomain"/>
    <property type="match status" value="1"/>
</dbReference>
<evidence type="ECO:0000313" key="5">
    <source>
        <dbReference type="EMBL" id="EAY06607.1"/>
    </source>
</evidence>
<feature type="domain" description="Bromo" evidence="3">
    <location>
        <begin position="22"/>
        <end position="94"/>
    </location>
</feature>
<dbReference type="Gene3D" id="1.20.920.10">
    <property type="entry name" value="Bromodomain-like"/>
    <property type="match status" value="1"/>
</dbReference>
<dbReference type="Proteomes" id="UP000001542">
    <property type="component" value="Unassembled WGS sequence"/>
</dbReference>
<keyword evidence="6" id="KW-1185">Reference proteome</keyword>
<evidence type="ECO:0000313" key="6">
    <source>
        <dbReference type="Proteomes" id="UP000001542"/>
    </source>
</evidence>
<dbReference type="PRINTS" id="PR00503">
    <property type="entry name" value="BROMODOMAIN"/>
</dbReference>
<dbReference type="PANTHER" id="PTHR45926">
    <property type="entry name" value="OSJNBA0053K19.4 PROTEIN"/>
    <property type="match status" value="1"/>
</dbReference>